<organism evidence="13 14">
    <name type="scientific">Ustilago trichophora</name>
    <dbReference type="NCBI Taxonomy" id="86804"/>
    <lineage>
        <taxon>Eukaryota</taxon>
        <taxon>Fungi</taxon>
        <taxon>Dikarya</taxon>
        <taxon>Basidiomycota</taxon>
        <taxon>Ustilaginomycotina</taxon>
        <taxon>Ustilaginomycetes</taxon>
        <taxon>Ustilaginales</taxon>
        <taxon>Ustilaginaceae</taxon>
        <taxon>Ustilago</taxon>
    </lineage>
</organism>
<dbReference type="Pfam" id="PF00270">
    <property type="entry name" value="DEAD"/>
    <property type="match status" value="1"/>
</dbReference>
<feature type="region of interest" description="Disordered" evidence="10">
    <location>
        <begin position="1194"/>
        <end position="1243"/>
    </location>
</feature>
<feature type="compositionally biased region" description="Acidic residues" evidence="10">
    <location>
        <begin position="916"/>
        <end position="927"/>
    </location>
</feature>
<feature type="region of interest" description="Disordered" evidence="10">
    <location>
        <begin position="1257"/>
        <end position="1419"/>
    </location>
</feature>
<evidence type="ECO:0000313" key="14">
    <source>
        <dbReference type="Proteomes" id="UP000324022"/>
    </source>
</evidence>
<gene>
    <name evidence="13" type="ORF">UTRI_01475_B</name>
</gene>
<feature type="region of interest" description="Disordered" evidence="10">
    <location>
        <begin position="844"/>
        <end position="938"/>
    </location>
</feature>
<dbReference type="GO" id="GO:0000400">
    <property type="term" value="F:four-way junction DNA binding"/>
    <property type="evidence" value="ECO:0007669"/>
    <property type="project" value="TreeGrafter"/>
</dbReference>
<comment type="catalytic activity">
    <reaction evidence="8 9">
        <text>ATP + H2O = ADP + phosphate + H(+)</text>
        <dbReference type="Rhea" id="RHEA:13065"/>
        <dbReference type="ChEBI" id="CHEBI:15377"/>
        <dbReference type="ChEBI" id="CHEBI:15378"/>
        <dbReference type="ChEBI" id="CHEBI:30616"/>
        <dbReference type="ChEBI" id="CHEBI:43474"/>
        <dbReference type="ChEBI" id="CHEBI:456216"/>
        <dbReference type="EC" id="3.6.4.12"/>
    </reaction>
</comment>
<feature type="compositionally biased region" description="Polar residues" evidence="10">
    <location>
        <begin position="1198"/>
        <end position="1214"/>
    </location>
</feature>
<dbReference type="GO" id="GO:0045003">
    <property type="term" value="P:double-strand break repair via synthesis-dependent strand annealing"/>
    <property type="evidence" value="ECO:0007669"/>
    <property type="project" value="TreeGrafter"/>
</dbReference>
<dbReference type="CDD" id="cd18033">
    <property type="entry name" value="DEXDc_FANCM"/>
    <property type="match status" value="1"/>
</dbReference>
<feature type="compositionally biased region" description="Polar residues" evidence="10">
    <location>
        <begin position="153"/>
        <end position="162"/>
    </location>
</feature>
<dbReference type="Pfam" id="PF00271">
    <property type="entry name" value="Helicase_C"/>
    <property type="match status" value="1"/>
</dbReference>
<keyword evidence="7" id="KW-0539">Nucleus</keyword>
<dbReference type="GO" id="GO:0005634">
    <property type="term" value="C:nucleus"/>
    <property type="evidence" value="ECO:0007669"/>
    <property type="project" value="UniProtKB-SubCell"/>
</dbReference>
<feature type="compositionally biased region" description="Polar residues" evidence="10">
    <location>
        <begin position="41"/>
        <end position="66"/>
    </location>
</feature>
<dbReference type="InterPro" id="IPR014001">
    <property type="entry name" value="Helicase_ATP-bd"/>
</dbReference>
<feature type="region of interest" description="Disordered" evidence="10">
    <location>
        <begin position="954"/>
        <end position="1069"/>
    </location>
</feature>
<feature type="compositionally biased region" description="Polar residues" evidence="10">
    <location>
        <begin position="103"/>
        <end position="127"/>
    </location>
</feature>
<feature type="compositionally biased region" description="Low complexity" evidence="10">
    <location>
        <begin position="67"/>
        <end position="88"/>
    </location>
</feature>
<sequence length="1516" mass="166264">MPTASDEFDDIDDFDDFGIDDLDDSALLQLDQIENKLVSAGTAQQSASRPTVASNVYPSSSSIQTLSAVSNRRANPAARAAQLQPPASNGSASCINRAGPSAAASTSAKPMQRVSSVGSNASTQPASSDAARQMNLFGKPVTPTRPRAAGKVVTSSPGHITISSQSASTSAMQASTADNTNASSSSRPLWQNKVGTKTWDREAYLHRESAKNREKDEFGTPIDVDALEFEDNAVSLTRSIGKGKAEGDWDADSKYVNVLPPAPADDRRNLPPPQPQKCKIDLEAANTWIYPTNMEKRDYQYNIVQKALFNNVLVALPTGLGKTFIAAVVILNFFRWFPDGKIFFLAPTKPLVDQQKTACHRICGLPWDCAVDLTGDKVSAQRHVYYQSKRIFYMTPQTLENDIRRGSCDPRDVVCVVVDEAHRARGRYAYGGVIGQIMETNPHFRVLALSATPGKDSDSVQQVVDQLHINQIEIRTEEAIDVQRYTFRKREEIVNVSLGKDLNRVKDNWAKLMQTQMDPLMKAGLLRNQDPVFLHPFAVNAIAKDRSRAGILAKQPWLRSYITELATMALSMQYLMEQSPTMFYNRLKERSIGYNSKGKKTSTSKQQIYANTNTTFADIVRELEMMQDNKGRILHPKMIKLRNVLIEHFDRCKAEEVHNAEAYAESGHDVFGNTPNSGELANFKGSSQADTRVMVFCSFRECVDEIVSYLNDSGFKATEFVGQSKAKNGKKGMSQKDQERVINDFKAGRYNVLVATSIGEEGLDIGSVDLTACYEAVKDSIRMLQRIGRTGRKREGKIVVLMSEGREQHNWQHSKDNYKAVQKEVDSRLYVELFDDVDRMVPDGISPQPVLKQVEQPEFEPSMVSDGKAPKTTRAKKEPKPKKDPKRNMPEGGNIIEGFRKASTLAKRKQSSSSVDDNDDVDEDDFDAPPSNETHSQKVRRLLDAEFEKENLSLNLRSAKDRPKAAARRIASSPPSSPDFSPPPVYRRLAGSRSSSSIATPPVWSDGIQTPPVPSTSSSSRPLAAGSTVTRGKKLGVGLRSSGRSMKSSGTLSLLKSGDPVDSSSGDLSGSARAQLLVFGNSPRNRSIAKAITIDDDDDDEFGDLAIDMSIENAMMRLEAEAAAKEQLERESHIDDKILNPTFLSSASGKDSNNVLEPILSPSTPSPKRDRMINVHPVMEALMAQDAAKLKAEMANKHGTTSRSTQKVSESPMKSSMGPPDSIPRRAGGSRAKRIIPESPDADAGAVLQPALPIAMDVDQDPSSSSPIKAPAKRGGRLQRGASSTIVPRSDADTSPTAARTAAKTRPRARVRIADDDDDEEGVEHKAATGTASKAAVKKLRSKTGKRADAEGRGGKKKRKITNSPTSRALFQYEAERSTDEEVHGERDEDDSGLGSSDEDDSDREAVGDFMPTQAPRGYHQQSVYMQSIMSQRAPAEFQRMRHAPFPGLGGRFGEQTTPTRRRGEVRRAQVPSSESRGRGTLGSEDMYSEDSFVVNDEEEIVYDSDSDALPDSSQF</sequence>
<dbReference type="GO" id="GO:0005524">
    <property type="term" value="F:ATP binding"/>
    <property type="evidence" value="ECO:0007669"/>
    <property type="project" value="UniProtKB-UniRule"/>
</dbReference>
<evidence type="ECO:0000256" key="4">
    <source>
        <dbReference type="ARBA" id="ARBA00022801"/>
    </source>
</evidence>
<dbReference type="FunFam" id="3.40.50.300:FF:000861">
    <property type="entry name" value="Fanconi anemia, complementation group M"/>
    <property type="match status" value="1"/>
</dbReference>
<evidence type="ECO:0000259" key="11">
    <source>
        <dbReference type="PROSITE" id="PS51192"/>
    </source>
</evidence>
<keyword evidence="3" id="KW-0547">Nucleotide-binding</keyword>
<evidence type="ECO:0000259" key="12">
    <source>
        <dbReference type="PROSITE" id="PS51194"/>
    </source>
</evidence>
<evidence type="ECO:0000256" key="7">
    <source>
        <dbReference type="ARBA" id="ARBA00023242"/>
    </source>
</evidence>
<dbReference type="InterPro" id="IPR011545">
    <property type="entry name" value="DEAD/DEAH_box_helicase_dom"/>
</dbReference>
<dbReference type="PANTHER" id="PTHR14025">
    <property type="entry name" value="FANCONI ANEMIA GROUP M FANCM FAMILY MEMBER"/>
    <property type="match status" value="1"/>
</dbReference>
<dbReference type="EC" id="3.6.4.12" evidence="9"/>
<name>A0A5C3E4G8_9BASI</name>
<dbReference type="InterPro" id="IPR044749">
    <property type="entry name" value="FANCM_DEXDc"/>
</dbReference>
<keyword evidence="6" id="KW-0067">ATP-binding</keyword>
<feature type="compositionally biased region" description="Basic residues" evidence="10">
    <location>
        <begin position="1336"/>
        <end position="1345"/>
    </location>
</feature>
<feature type="region of interest" description="Disordered" evidence="10">
    <location>
        <begin position="40"/>
        <end position="189"/>
    </location>
</feature>
<comment type="similarity">
    <text evidence="2 9">Belongs to the DEAD box helicase family. DEAH subfamily. FANCM sub-subfamily.</text>
</comment>
<evidence type="ECO:0000256" key="3">
    <source>
        <dbReference type="ARBA" id="ARBA00022741"/>
    </source>
</evidence>
<evidence type="ECO:0000256" key="2">
    <source>
        <dbReference type="ARBA" id="ARBA00009889"/>
    </source>
</evidence>
<evidence type="ECO:0000256" key="9">
    <source>
        <dbReference type="RuleBase" id="RU367027"/>
    </source>
</evidence>
<reference evidence="13 14" key="1">
    <citation type="submission" date="2018-03" db="EMBL/GenBank/DDBJ databases">
        <authorList>
            <person name="Guldener U."/>
        </authorList>
    </citation>
    <scope>NUCLEOTIDE SEQUENCE [LARGE SCALE GENOMIC DNA]</scope>
    <source>
        <strain evidence="13 14">NBRC100155</strain>
    </source>
</reference>
<protein>
    <recommendedName>
        <fullName evidence="9">ATP-dependent DNA helicase</fullName>
        <ecNumber evidence="9">3.6.4.12</ecNumber>
    </recommendedName>
</protein>
<feature type="domain" description="Helicase ATP-binding" evidence="11">
    <location>
        <begin position="303"/>
        <end position="471"/>
    </location>
</feature>
<dbReference type="InterPro" id="IPR039686">
    <property type="entry name" value="FANCM/Mph1-like_ID"/>
</dbReference>
<evidence type="ECO:0000256" key="8">
    <source>
        <dbReference type="ARBA" id="ARBA00047995"/>
    </source>
</evidence>
<feature type="compositionally biased region" description="Low complexity" evidence="10">
    <location>
        <begin position="163"/>
        <end position="186"/>
    </location>
</feature>
<comment type="function">
    <text evidence="9">ATP-dependent DNA helicase involved in DNA damage repair by homologous recombination and in genome maintenance. Capable of unwinding D-loops. Plays a role in limiting crossover recombinants during mitotic DNA double-strand break (DSB) repair. Component of a FANCM-MHF complex which promotes gene conversion at blocked replication forks, probably by reversal of the stalled fork.</text>
</comment>
<keyword evidence="4" id="KW-0378">Hydrolase</keyword>
<feature type="domain" description="Helicase C-terminal" evidence="12">
    <location>
        <begin position="644"/>
        <end position="845"/>
    </location>
</feature>
<dbReference type="InterPro" id="IPR027417">
    <property type="entry name" value="P-loop_NTPase"/>
</dbReference>
<accession>A0A5C3E4G8</accession>
<feature type="compositionally biased region" description="Pro residues" evidence="10">
    <location>
        <begin position="975"/>
        <end position="985"/>
    </location>
</feature>
<feature type="compositionally biased region" description="Basic and acidic residues" evidence="10">
    <location>
        <begin position="1374"/>
        <end position="1387"/>
    </location>
</feature>
<feature type="compositionally biased region" description="Acidic residues" evidence="10">
    <location>
        <begin position="1388"/>
        <end position="1403"/>
    </location>
</feature>
<evidence type="ECO:0000313" key="13">
    <source>
        <dbReference type="EMBL" id="SPO24965.1"/>
    </source>
</evidence>
<keyword evidence="14" id="KW-1185">Reference proteome</keyword>
<dbReference type="InterPro" id="IPR001650">
    <property type="entry name" value="Helicase_C-like"/>
</dbReference>
<dbReference type="PROSITE" id="PS51194">
    <property type="entry name" value="HELICASE_CTER"/>
    <property type="match status" value="1"/>
</dbReference>
<dbReference type="CDD" id="cd12091">
    <property type="entry name" value="FANCM_ID"/>
    <property type="match status" value="1"/>
</dbReference>
<dbReference type="EMBL" id="OOIN01000008">
    <property type="protein sequence ID" value="SPO24965.1"/>
    <property type="molecule type" value="Genomic_DNA"/>
</dbReference>
<comment type="subcellular location">
    <subcellularLocation>
        <location evidence="1 9">Nucleus</location>
    </subcellularLocation>
</comment>
<comment type="subunit">
    <text evidence="9">Interacts with the MHF histone-fold complex to form the FANCM-MHF complex.</text>
</comment>
<dbReference type="SMART" id="SM00487">
    <property type="entry name" value="DEXDc"/>
    <property type="match status" value="1"/>
</dbReference>
<dbReference type="Proteomes" id="UP000324022">
    <property type="component" value="Unassembled WGS sequence"/>
</dbReference>
<dbReference type="GO" id="GO:0009378">
    <property type="term" value="F:four-way junction helicase activity"/>
    <property type="evidence" value="ECO:0007669"/>
    <property type="project" value="TreeGrafter"/>
</dbReference>
<dbReference type="PROSITE" id="PS51192">
    <property type="entry name" value="HELICASE_ATP_BIND_1"/>
    <property type="match status" value="1"/>
</dbReference>
<evidence type="ECO:0000256" key="10">
    <source>
        <dbReference type="SAM" id="MobiDB-lite"/>
    </source>
</evidence>
<dbReference type="GO" id="GO:0036297">
    <property type="term" value="P:interstrand cross-link repair"/>
    <property type="evidence" value="ECO:0007669"/>
    <property type="project" value="TreeGrafter"/>
</dbReference>
<keyword evidence="5 13" id="KW-0347">Helicase</keyword>
<proteinExistence type="inferred from homology"/>
<dbReference type="SMART" id="SM00490">
    <property type="entry name" value="HELICc"/>
    <property type="match status" value="1"/>
</dbReference>
<feature type="compositionally biased region" description="Low complexity" evidence="10">
    <location>
        <begin position="1045"/>
        <end position="1058"/>
    </location>
</feature>
<dbReference type="GO" id="GO:0043138">
    <property type="term" value="F:3'-5' DNA helicase activity"/>
    <property type="evidence" value="ECO:0007669"/>
    <property type="project" value="InterPro"/>
</dbReference>
<dbReference type="PANTHER" id="PTHR14025:SF20">
    <property type="entry name" value="FANCONI ANEMIA GROUP M PROTEIN"/>
    <property type="match status" value="1"/>
</dbReference>
<evidence type="ECO:0000256" key="5">
    <source>
        <dbReference type="ARBA" id="ARBA00022806"/>
    </source>
</evidence>
<dbReference type="GO" id="GO:0016887">
    <property type="term" value="F:ATP hydrolysis activity"/>
    <property type="evidence" value="ECO:0007669"/>
    <property type="project" value="RHEA"/>
</dbReference>
<feature type="region of interest" description="Disordered" evidence="10">
    <location>
        <begin position="1149"/>
        <end position="1170"/>
    </location>
</feature>
<dbReference type="OrthoDB" id="164902at2759"/>
<dbReference type="SUPFAM" id="SSF52540">
    <property type="entry name" value="P-loop containing nucleoside triphosphate hydrolases"/>
    <property type="match status" value="1"/>
</dbReference>
<feature type="region of interest" description="Disordered" evidence="10">
    <location>
        <begin position="1443"/>
        <end position="1493"/>
    </location>
</feature>
<dbReference type="Gene3D" id="3.40.50.300">
    <property type="entry name" value="P-loop containing nucleotide triphosphate hydrolases"/>
    <property type="match status" value="2"/>
</dbReference>
<evidence type="ECO:0000256" key="1">
    <source>
        <dbReference type="ARBA" id="ARBA00004123"/>
    </source>
</evidence>
<evidence type="ECO:0000256" key="6">
    <source>
        <dbReference type="ARBA" id="ARBA00022840"/>
    </source>
</evidence>
<feature type="compositionally biased region" description="Basic and acidic residues" evidence="10">
    <location>
        <begin position="875"/>
        <end position="889"/>
    </location>
</feature>